<proteinExistence type="predicted"/>
<dbReference type="InterPro" id="IPR032675">
    <property type="entry name" value="LRR_dom_sf"/>
</dbReference>
<dbReference type="NCBIfam" id="TIGR04183">
    <property type="entry name" value="Por_Secre_tail"/>
    <property type="match status" value="1"/>
</dbReference>
<name>G2Z5V4_FLABF</name>
<dbReference type="Pfam" id="PF24595">
    <property type="entry name" value="DUF7619"/>
    <property type="match status" value="1"/>
</dbReference>
<evidence type="ECO:0000256" key="1">
    <source>
        <dbReference type="ARBA" id="ARBA00022614"/>
    </source>
</evidence>
<feature type="chain" id="PRO_5003440777" evidence="4">
    <location>
        <begin position="18"/>
        <end position="702"/>
    </location>
</feature>
<dbReference type="PANTHER" id="PTHR47566">
    <property type="match status" value="1"/>
</dbReference>
<reference evidence="7 8" key="1">
    <citation type="journal article" date="2011" name="Appl. Environ. Microbiol.">
        <title>Complete genome sequence of the fish pathogen Flavobacterium branchiophilum.</title>
        <authorList>
            <consortium name="1:IP"/>
            <consortium name="Microbial Evolutionary Genomics,F-75015 Paris"/>
            <consortium name="France 2:CNRS"/>
            <consortium name="URA2171"/>
            <consortium name="F-75015 Paris,France 3:Unite de Virologie et Immunologie Mol."/>
            <consortium name="INRA,78352 Jouy en Josas Cedex"/>
            <consortium name="France. 4:Unite de Mathemathique"/>
            <consortium name="Informatique et Genome,INRA"/>
            <consortium name="78352 Jouy en Josas Cedex"/>
            <consortium name="France. 5:CEA/Genoscope"/>
            <consortium name="Evry"/>
            <consortium name="France"/>
            <person name="Touchon M."/>
            <person name="Barbier P."/>
            <person name="Bernardet J.F."/>
            <person name="Loux V."/>
            <person name="Vacherie B."/>
            <person name="Barbe V."/>
            <person name="Rocha E.P."/>
            <person name="Duchaud E."/>
        </authorList>
    </citation>
    <scope>NUCLEOTIDE SEQUENCE [LARGE SCALE GENOMIC DNA]</scope>
    <source>
        <strain evidence="7 8">FL-15</strain>
    </source>
</reference>
<keyword evidence="2 4" id="KW-0732">Signal</keyword>
<keyword evidence="8" id="KW-1185">Reference proteome</keyword>
<dbReference type="Gene3D" id="3.80.10.10">
    <property type="entry name" value="Ribonuclease Inhibitor"/>
    <property type="match status" value="1"/>
</dbReference>
<dbReference type="Pfam" id="PF18962">
    <property type="entry name" value="Por_Secre_tail"/>
    <property type="match status" value="1"/>
</dbReference>
<dbReference type="HOGENOM" id="CLU_014719_0_0_10"/>
<dbReference type="eggNOG" id="COG4886">
    <property type="taxonomic scope" value="Bacteria"/>
</dbReference>
<feature type="domain" description="Secretion system C-terminal sorting" evidence="5">
    <location>
        <begin position="631"/>
        <end position="699"/>
    </location>
</feature>
<sequence length="702" mass="76635">MKKIAFLLLLFTSISNAQIVNIPDANFKAKLLAANSSNTIAKNIANNYFKIDANDDGEIQESEALQVSYLDVSASSIASLVGINSFTNINRIECNDNVLTSLDVSNLLNLSVLICDSNQIASLNISNSNNLEELHIANNQLNTLPLSTSLIVLSCDTNFLTNLDLSQCKNLEQISCSANNLTSINFKNGKILNLQNTYDGYLLNIDISNNPNLSFICFDEAIGNLNLFLSNIGLTNCVANSYCSFTPGGNFNTIKGTITFDANTNGCDALDVLQPNIRMNINDGTNEGATYSNNSGDYTFYTQTGSFNLLPSLENPTWFTLSPTTATVPFANNNNNITTQNFCITPNGVHNDLEIVIAPIIPARPGYDATYQIVFKNKGNQTLSGAINLTYNDAILDFVTASTTPDNQTTGNLSWNYTNLLPFENRTILITLNVNSPEETPAVTIGDILPFSATINPVSGDETTADNVFDYNQTVVGAYDPNSVECLEGETIDPALIDNYLHYIINFENLGNIQAENVVVKDIINTNQYDINSIQILNTSHNSYTKLKGNTLEFIFEGINLAPTSGNPPVGGHGTVLFKIKPNDNLHIDDTVHKQVSIFFDYNAPLQTNSEITTFTSLTNSIPIIDESIAIYPNPATSIITIHCKNKIQSIELYDVGGRLLIAKTADSLETTLDITNQFNGIYFLKINSANGSKAMKIIKNK</sequence>
<keyword evidence="1" id="KW-0433">Leucine-rich repeat</keyword>
<dbReference type="PROSITE" id="PS51450">
    <property type="entry name" value="LRR"/>
    <property type="match status" value="1"/>
</dbReference>
<keyword evidence="3" id="KW-0677">Repeat</keyword>
<dbReference type="AlphaFoldDB" id="G2Z5V4"/>
<evidence type="ECO:0000256" key="3">
    <source>
        <dbReference type="ARBA" id="ARBA00022737"/>
    </source>
</evidence>
<feature type="signal peptide" evidence="4">
    <location>
        <begin position="1"/>
        <end position="17"/>
    </location>
</feature>
<dbReference type="SUPFAM" id="SSF52058">
    <property type="entry name" value="L domain-like"/>
    <property type="match status" value="1"/>
</dbReference>
<evidence type="ECO:0000256" key="2">
    <source>
        <dbReference type="ARBA" id="ARBA00022729"/>
    </source>
</evidence>
<dbReference type="InterPro" id="IPR026444">
    <property type="entry name" value="Secre_tail"/>
</dbReference>
<evidence type="ECO:0000256" key="4">
    <source>
        <dbReference type="SAM" id="SignalP"/>
    </source>
</evidence>
<dbReference type="EMBL" id="FQ859183">
    <property type="protein sequence ID" value="CCB68714.1"/>
    <property type="molecule type" value="Genomic_DNA"/>
</dbReference>
<dbReference type="RefSeq" id="WP_014083194.1">
    <property type="nucleotide sequence ID" value="NC_016001.1"/>
</dbReference>
<gene>
    <name evidence="7" type="ordered locus">FBFL15_0601</name>
</gene>
<dbReference type="PANTHER" id="PTHR47566:SF1">
    <property type="entry name" value="PROTEIN NUD1"/>
    <property type="match status" value="1"/>
</dbReference>
<evidence type="ECO:0000313" key="7">
    <source>
        <dbReference type="EMBL" id="CCB68714.1"/>
    </source>
</evidence>
<dbReference type="InterPro" id="IPR001611">
    <property type="entry name" value="Leu-rich_rpt"/>
</dbReference>
<dbReference type="GO" id="GO:0035591">
    <property type="term" value="F:signaling adaptor activity"/>
    <property type="evidence" value="ECO:0007669"/>
    <property type="project" value="TreeGrafter"/>
</dbReference>
<dbReference type="InterPro" id="IPR055353">
    <property type="entry name" value="DUF7619"/>
</dbReference>
<feature type="domain" description="DUF7619" evidence="6">
    <location>
        <begin position="480"/>
        <end position="614"/>
    </location>
</feature>
<protein>
    <submittedName>
        <fullName evidence="7">Uncharacterized protein</fullName>
    </submittedName>
</protein>
<dbReference type="KEGG" id="fbr:FBFL15_0601"/>
<organism evidence="7 8">
    <name type="scientific">Flavobacterium branchiophilum (strain FL-15)</name>
    <dbReference type="NCBI Taxonomy" id="1034807"/>
    <lineage>
        <taxon>Bacteria</taxon>
        <taxon>Pseudomonadati</taxon>
        <taxon>Bacteroidota</taxon>
        <taxon>Flavobacteriia</taxon>
        <taxon>Flavobacteriales</taxon>
        <taxon>Flavobacteriaceae</taxon>
        <taxon>Flavobacterium</taxon>
    </lineage>
</organism>
<evidence type="ECO:0000259" key="6">
    <source>
        <dbReference type="Pfam" id="PF24595"/>
    </source>
</evidence>
<dbReference type="STRING" id="1034807.FBFL15_0601"/>
<evidence type="ECO:0000313" key="8">
    <source>
        <dbReference type="Proteomes" id="UP000009186"/>
    </source>
</evidence>
<evidence type="ECO:0000259" key="5">
    <source>
        <dbReference type="Pfam" id="PF18962"/>
    </source>
</evidence>
<dbReference type="Proteomes" id="UP000009186">
    <property type="component" value="Chromosome"/>
</dbReference>
<dbReference type="InterPro" id="IPR052574">
    <property type="entry name" value="CDIRP"/>
</dbReference>
<accession>G2Z5V4</accession>